<dbReference type="AlphaFoldDB" id="A0A4Y2FYR5"/>
<keyword evidence="2" id="KW-1185">Reference proteome</keyword>
<evidence type="ECO:0000313" key="2">
    <source>
        <dbReference type="Proteomes" id="UP000499080"/>
    </source>
</evidence>
<dbReference type="Proteomes" id="UP000499080">
    <property type="component" value="Unassembled WGS sequence"/>
</dbReference>
<reference evidence="1 2" key="1">
    <citation type="journal article" date="2019" name="Sci. Rep.">
        <title>Orb-weaving spider Araneus ventricosus genome elucidates the spidroin gene catalogue.</title>
        <authorList>
            <person name="Kono N."/>
            <person name="Nakamura H."/>
            <person name="Ohtoshi R."/>
            <person name="Moran D.A.P."/>
            <person name="Shinohara A."/>
            <person name="Yoshida Y."/>
            <person name="Fujiwara M."/>
            <person name="Mori M."/>
            <person name="Tomita M."/>
            <person name="Arakawa K."/>
        </authorList>
    </citation>
    <scope>NUCLEOTIDE SEQUENCE [LARGE SCALE GENOMIC DNA]</scope>
</reference>
<comment type="caution">
    <text evidence="1">The sequence shown here is derived from an EMBL/GenBank/DDBJ whole genome shotgun (WGS) entry which is preliminary data.</text>
</comment>
<organism evidence="1 2">
    <name type="scientific">Araneus ventricosus</name>
    <name type="common">Orbweaver spider</name>
    <name type="synonym">Epeira ventricosa</name>
    <dbReference type="NCBI Taxonomy" id="182803"/>
    <lineage>
        <taxon>Eukaryota</taxon>
        <taxon>Metazoa</taxon>
        <taxon>Ecdysozoa</taxon>
        <taxon>Arthropoda</taxon>
        <taxon>Chelicerata</taxon>
        <taxon>Arachnida</taxon>
        <taxon>Araneae</taxon>
        <taxon>Araneomorphae</taxon>
        <taxon>Entelegynae</taxon>
        <taxon>Araneoidea</taxon>
        <taxon>Araneidae</taxon>
        <taxon>Araneus</taxon>
    </lineage>
</organism>
<evidence type="ECO:0000313" key="1">
    <source>
        <dbReference type="EMBL" id="GBM46463.1"/>
    </source>
</evidence>
<gene>
    <name evidence="1" type="ORF">AVEN_78605_1</name>
</gene>
<protein>
    <submittedName>
        <fullName evidence="1">Uncharacterized protein</fullName>
    </submittedName>
</protein>
<accession>A0A4Y2FYR5</accession>
<dbReference type="EMBL" id="BGPR01001138">
    <property type="protein sequence ID" value="GBM46463.1"/>
    <property type="molecule type" value="Genomic_DNA"/>
</dbReference>
<proteinExistence type="predicted"/>
<name>A0A4Y2FYR5_ARAVE</name>
<sequence length="97" mass="11222">MVFEALNRSLCFETHIISFARAIIPLFSRSYFVFPLTTRTWSSAKACRNHPSGSSSSSAVSRTMFQRRVHYKNLLEPLFLQENTIFGHCDYIPRCDL</sequence>